<keyword evidence="3" id="KW-0949">S-adenosyl-L-methionine</keyword>
<keyword evidence="4" id="KW-1185">Reference proteome</keyword>
<dbReference type="STRING" id="121845.A0A1S3D6G5"/>
<evidence type="ECO:0000256" key="3">
    <source>
        <dbReference type="ARBA" id="ARBA00022691"/>
    </source>
</evidence>
<proteinExistence type="predicted"/>
<keyword evidence="1" id="KW-0489">Methyltransferase</keyword>
<dbReference type="RefSeq" id="XP_008475289.2">
    <property type="nucleotide sequence ID" value="XM_008477067.2"/>
</dbReference>
<evidence type="ECO:0000313" key="4">
    <source>
        <dbReference type="Proteomes" id="UP000079169"/>
    </source>
</evidence>
<keyword evidence="2" id="KW-0808">Transferase</keyword>
<dbReference type="PANTHER" id="PTHR12303:SF6">
    <property type="entry name" value="CARNOSINE N-METHYLTRANSFERASE"/>
    <property type="match status" value="1"/>
</dbReference>
<dbReference type="PaxDb" id="121845-A0A1S3D6G5"/>
<dbReference type="KEGG" id="dci:103512308"/>
<name>A0A1S3D6G5_DIACI</name>
<gene>
    <name evidence="5" type="primary">LOC103512308</name>
</gene>
<evidence type="ECO:0000256" key="1">
    <source>
        <dbReference type="ARBA" id="ARBA00022603"/>
    </source>
</evidence>
<sequence>MGQLILRNYSLMKVKRNEQYLESLPEKHQKLLSKYKDHLNDLKSCIDKNYEIIKLIIKDVGVMFENVPSSEPIKLISPLPNSTDLEKVQTTLKQFVRDWSEEGSEERKTCYEPIISEILARFPPETITDLEKVQTTLKQFVRDWSEEGSEERKTCYEPIISEILARFPPETM</sequence>
<dbReference type="InterPro" id="IPR012901">
    <property type="entry name" value="CARME"/>
</dbReference>
<reference evidence="5" key="1">
    <citation type="submission" date="2025-08" db="UniProtKB">
        <authorList>
            <consortium name="RefSeq"/>
        </authorList>
    </citation>
    <scope>IDENTIFICATION</scope>
</reference>
<dbReference type="Pfam" id="PF07942">
    <property type="entry name" value="CARME"/>
    <property type="match status" value="1"/>
</dbReference>
<dbReference type="Proteomes" id="UP000079169">
    <property type="component" value="Unplaced"/>
</dbReference>
<protein>
    <submittedName>
        <fullName evidence="5">Carnosine N-methyltransferase-like</fullName>
    </submittedName>
</protein>
<evidence type="ECO:0000256" key="2">
    <source>
        <dbReference type="ARBA" id="ARBA00022679"/>
    </source>
</evidence>
<dbReference type="GO" id="GO:0035498">
    <property type="term" value="P:carnosine metabolic process"/>
    <property type="evidence" value="ECO:0007669"/>
    <property type="project" value="TreeGrafter"/>
</dbReference>
<organism evidence="4 5">
    <name type="scientific">Diaphorina citri</name>
    <name type="common">Asian citrus psyllid</name>
    <dbReference type="NCBI Taxonomy" id="121845"/>
    <lineage>
        <taxon>Eukaryota</taxon>
        <taxon>Metazoa</taxon>
        <taxon>Ecdysozoa</taxon>
        <taxon>Arthropoda</taxon>
        <taxon>Hexapoda</taxon>
        <taxon>Insecta</taxon>
        <taxon>Pterygota</taxon>
        <taxon>Neoptera</taxon>
        <taxon>Paraneoptera</taxon>
        <taxon>Hemiptera</taxon>
        <taxon>Sternorrhyncha</taxon>
        <taxon>Psylloidea</taxon>
        <taxon>Psyllidae</taxon>
        <taxon>Diaphorininae</taxon>
        <taxon>Diaphorina</taxon>
    </lineage>
</organism>
<dbReference type="PANTHER" id="PTHR12303">
    <property type="entry name" value="CARNOSINE N-METHYLTRANSFERASE"/>
    <property type="match status" value="1"/>
</dbReference>
<dbReference type="GeneID" id="103512308"/>
<dbReference type="GO" id="GO:0030735">
    <property type="term" value="F:carnosine N-methyltransferase activity"/>
    <property type="evidence" value="ECO:0007669"/>
    <property type="project" value="TreeGrafter"/>
</dbReference>
<dbReference type="GO" id="GO:0005634">
    <property type="term" value="C:nucleus"/>
    <property type="evidence" value="ECO:0007669"/>
    <property type="project" value="TreeGrafter"/>
</dbReference>
<accession>A0A1S3D6G5</accession>
<dbReference type="GO" id="GO:0032259">
    <property type="term" value="P:methylation"/>
    <property type="evidence" value="ECO:0007669"/>
    <property type="project" value="UniProtKB-KW"/>
</dbReference>
<dbReference type="AlphaFoldDB" id="A0A1S3D6G5"/>
<dbReference type="GO" id="GO:0005829">
    <property type="term" value="C:cytosol"/>
    <property type="evidence" value="ECO:0007669"/>
    <property type="project" value="TreeGrafter"/>
</dbReference>
<evidence type="ECO:0000313" key="5">
    <source>
        <dbReference type="RefSeq" id="XP_008475289.2"/>
    </source>
</evidence>